<dbReference type="GO" id="GO:0016887">
    <property type="term" value="F:ATP hydrolysis activity"/>
    <property type="evidence" value="ECO:0007669"/>
    <property type="project" value="InterPro"/>
</dbReference>
<keyword evidence="1" id="KW-0813">Transport</keyword>
<feature type="compositionally biased region" description="Polar residues" evidence="4">
    <location>
        <begin position="8"/>
        <end position="17"/>
    </location>
</feature>
<keyword evidence="3" id="KW-0067">ATP-binding</keyword>
<feature type="region of interest" description="Disordered" evidence="4">
    <location>
        <begin position="1"/>
        <end position="25"/>
    </location>
</feature>
<dbReference type="SMART" id="SM00382">
    <property type="entry name" value="AAA"/>
    <property type="match status" value="1"/>
</dbReference>
<evidence type="ECO:0000313" key="6">
    <source>
        <dbReference type="EMBL" id="EFH81158.1"/>
    </source>
</evidence>
<proteinExistence type="predicted"/>
<gene>
    <name evidence="6" type="ORF">Krac_1852</name>
</gene>
<feature type="domain" description="ABC transporter" evidence="5">
    <location>
        <begin position="28"/>
        <end position="263"/>
    </location>
</feature>
<dbReference type="OrthoDB" id="9804270at2"/>
<dbReference type="PANTHER" id="PTHR24220">
    <property type="entry name" value="IMPORT ATP-BINDING PROTEIN"/>
    <property type="match status" value="1"/>
</dbReference>
<name>D6U3F4_KTERA</name>
<keyword evidence="7" id="KW-1185">Reference proteome</keyword>
<dbReference type="Gene3D" id="3.40.50.300">
    <property type="entry name" value="P-loop containing nucleotide triphosphate hydrolases"/>
    <property type="match status" value="1"/>
</dbReference>
<dbReference type="GO" id="GO:0022857">
    <property type="term" value="F:transmembrane transporter activity"/>
    <property type="evidence" value="ECO:0007669"/>
    <property type="project" value="TreeGrafter"/>
</dbReference>
<evidence type="ECO:0000256" key="1">
    <source>
        <dbReference type="ARBA" id="ARBA00022448"/>
    </source>
</evidence>
<dbReference type="EMBL" id="ADVG01000004">
    <property type="protein sequence ID" value="EFH81158.1"/>
    <property type="molecule type" value="Genomic_DNA"/>
</dbReference>
<comment type="caution">
    <text evidence="6">The sequence shown here is derived from an EMBL/GenBank/DDBJ whole genome shotgun (WGS) entry which is preliminary data.</text>
</comment>
<dbReference type="STRING" id="485913.Krac_1852"/>
<dbReference type="SUPFAM" id="SSF52540">
    <property type="entry name" value="P-loop containing nucleoside triphosphate hydrolases"/>
    <property type="match status" value="1"/>
</dbReference>
<reference evidence="6 7" key="1">
    <citation type="journal article" date="2011" name="Stand. Genomic Sci.">
        <title>Non-contiguous finished genome sequence and contextual data of the filamentous soil bacterium Ktedonobacter racemifer type strain (SOSP1-21).</title>
        <authorList>
            <person name="Chang Y.J."/>
            <person name="Land M."/>
            <person name="Hauser L."/>
            <person name="Chertkov O."/>
            <person name="Del Rio T.G."/>
            <person name="Nolan M."/>
            <person name="Copeland A."/>
            <person name="Tice H."/>
            <person name="Cheng J.F."/>
            <person name="Lucas S."/>
            <person name="Han C."/>
            <person name="Goodwin L."/>
            <person name="Pitluck S."/>
            <person name="Ivanova N."/>
            <person name="Ovchinikova G."/>
            <person name="Pati A."/>
            <person name="Chen A."/>
            <person name="Palaniappan K."/>
            <person name="Mavromatis K."/>
            <person name="Liolios K."/>
            <person name="Brettin T."/>
            <person name="Fiebig A."/>
            <person name="Rohde M."/>
            <person name="Abt B."/>
            <person name="Goker M."/>
            <person name="Detter J.C."/>
            <person name="Woyke T."/>
            <person name="Bristow J."/>
            <person name="Eisen J.A."/>
            <person name="Markowitz V."/>
            <person name="Hugenholtz P."/>
            <person name="Kyrpides N.C."/>
            <person name="Klenk H.P."/>
            <person name="Lapidus A."/>
        </authorList>
    </citation>
    <scope>NUCLEOTIDE SEQUENCE [LARGE SCALE GENOMIC DNA]</scope>
    <source>
        <strain evidence="7">DSM 44963</strain>
    </source>
</reference>
<organism evidence="6 7">
    <name type="scientific">Ktedonobacter racemifer DSM 44963</name>
    <dbReference type="NCBI Taxonomy" id="485913"/>
    <lineage>
        <taxon>Bacteria</taxon>
        <taxon>Bacillati</taxon>
        <taxon>Chloroflexota</taxon>
        <taxon>Ktedonobacteria</taxon>
        <taxon>Ktedonobacterales</taxon>
        <taxon>Ktedonobacteraceae</taxon>
        <taxon>Ktedonobacter</taxon>
    </lineage>
</organism>
<dbReference type="InterPro" id="IPR017911">
    <property type="entry name" value="MacB-like_ATP-bd"/>
</dbReference>
<dbReference type="GO" id="GO:0005886">
    <property type="term" value="C:plasma membrane"/>
    <property type="evidence" value="ECO:0007669"/>
    <property type="project" value="TreeGrafter"/>
</dbReference>
<sequence>MLQRRKSSLGQTTTSRPSAPFPQGSPLIRVEHLSRIIATRTQKTVILNDVTFSVPAQSLFVINGPSGSGKSTLLHLLTGIDRPSSGRVLFGAEELSGSSENALARWRGQHVGIIFQFFQLVPTLTALENVLLALELGKGGGLPRRAWRERAQMCLETVDLGAFPHRLPSELSGGQQQRVAMARALANDPPILVADEPTGNLDSRTAHGVFDTLASLTEVGKTVIYVTHDPNLAARAQARIDLLDGRIVGQHGAQALLAASPEVWS</sequence>
<dbReference type="Pfam" id="PF00005">
    <property type="entry name" value="ABC_tran"/>
    <property type="match status" value="1"/>
</dbReference>
<dbReference type="InterPro" id="IPR003593">
    <property type="entry name" value="AAA+_ATPase"/>
</dbReference>
<dbReference type="InParanoid" id="D6U3F4"/>
<protein>
    <submittedName>
        <fullName evidence="6">ABC transporter related protein</fullName>
    </submittedName>
</protein>
<keyword evidence="2" id="KW-0547">Nucleotide-binding</keyword>
<dbReference type="InterPro" id="IPR017871">
    <property type="entry name" value="ABC_transporter-like_CS"/>
</dbReference>
<evidence type="ECO:0000256" key="4">
    <source>
        <dbReference type="SAM" id="MobiDB-lite"/>
    </source>
</evidence>
<dbReference type="GO" id="GO:0005524">
    <property type="term" value="F:ATP binding"/>
    <property type="evidence" value="ECO:0007669"/>
    <property type="project" value="UniProtKB-KW"/>
</dbReference>
<dbReference type="PROSITE" id="PS50893">
    <property type="entry name" value="ABC_TRANSPORTER_2"/>
    <property type="match status" value="1"/>
</dbReference>
<dbReference type="PROSITE" id="PS00211">
    <property type="entry name" value="ABC_TRANSPORTER_1"/>
    <property type="match status" value="1"/>
</dbReference>
<dbReference type="InterPro" id="IPR003439">
    <property type="entry name" value="ABC_transporter-like_ATP-bd"/>
</dbReference>
<dbReference type="AlphaFoldDB" id="D6U3F4"/>
<evidence type="ECO:0000313" key="7">
    <source>
        <dbReference type="Proteomes" id="UP000004508"/>
    </source>
</evidence>
<dbReference type="InterPro" id="IPR027417">
    <property type="entry name" value="P-loop_NTPase"/>
</dbReference>
<evidence type="ECO:0000256" key="2">
    <source>
        <dbReference type="ARBA" id="ARBA00022741"/>
    </source>
</evidence>
<evidence type="ECO:0000259" key="5">
    <source>
        <dbReference type="PROSITE" id="PS50893"/>
    </source>
</evidence>
<evidence type="ECO:0000256" key="3">
    <source>
        <dbReference type="ARBA" id="ARBA00022840"/>
    </source>
</evidence>
<dbReference type="Proteomes" id="UP000004508">
    <property type="component" value="Unassembled WGS sequence"/>
</dbReference>
<accession>D6U3F4</accession>
<dbReference type="eggNOG" id="COG1136">
    <property type="taxonomic scope" value="Bacteria"/>
</dbReference>
<dbReference type="InterPro" id="IPR015854">
    <property type="entry name" value="ABC_transpr_LolD-like"/>
</dbReference>
<dbReference type="CDD" id="cd03255">
    <property type="entry name" value="ABC_MJ0796_LolCDE_FtsE"/>
    <property type="match status" value="1"/>
</dbReference>
<dbReference type="RefSeq" id="WP_007918364.1">
    <property type="nucleotide sequence ID" value="NZ_ADVG01000004.1"/>
</dbReference>